<dbReference type="PROSITE" id="PS51123">
    <property type="entry name" value="OMPA_2"/>
    <property type="match status" value="1"/>
</dbReference>
<keyword evidence="5" id="KW-0732">Signal</keyword>
<evidence type="ECO:0000256" key="3">
    <source>
        <dbReference type="ARBA" id="ARBA00023237"/>
    </source>
</evidence>
<evidence type="ECO:0000256" key="2">
    <source>
        <dbReference type="ARBA" id="ARBA00023136"/>
    </source>
</evidence>
<dbReference type="InterPro" id="IPR006664">
    <property type="entry name" value="OMP_bac"/>
</dbReference>
<dbReference type="KEGG" id="orp:MOP44_02640"/>
<evidence type="ECO:0000313" key="8">
    <source>
        <dbReference type="Proteomes" id="UP001059380"/>
    </source>
</evidence>
<dbReference type="PRINTS" id="PR01021">
    <property type="entry name" value="OMPADOMAIN"/>
</dbReference>
<dbReference type="Gene3D" id="3.30.1330.60">
    <property type="entry name" value="OmpA-like domain"/>
    <property type="match status" value="1"/>
</dbReference>
<proteinExistence type="predicted"/>
<reference evidence="7" key="1">
    <citation type="submission" date="2021-04" db="EMBL/GenBank/DDBJ databases">
        <title>Phylogenetic analysis of Acidobacteriaceae.</title>
        <authorList>
            <person name="Qiu L."/>
            <person name="Zhang Q."/>
        </authorList>
    </citation>
    <scope>NUCLEOTIDE SEQUENCE</scope>
    <source>
        <strain evidence="7">DSM 25168</strain>
    </source>
</reference>
<evidence type="ECO:0000259" key="6">
    <source>
        <dbReference type="PROSITE" id="PS51123"/>
    </source>
</evidence>
<dbReference type="GO" id="GO:0009279">
    <property type="term" value="C:cell outer membrane"/>
    <property type="evidence" value="ECO:0007669"/>
    <property type="project" value="UniProtKB-SubCell"/>
</dbReference>
<gene>
    <name evidence="7" type="ORF">MOP44_02640</name>
</gene>
<evidence type="ECO:0000313" key="7">
    <source>
        <dbReference type="EMBL" id="UWZ84844.1"/>
    </source>
</evidence>
<dbReference type="PANTHER" id="PTHR30329:SF21">
    <property type="entry name" value="LIPOPROTEIN YIAD-RELATED"/>
    <property type="match status" value="1"/>
</dbReference>
<feature type="signal peptide" evidence="5">
    <location>
        <begin position="1"/>
        <end position="28"/>
    </location>
</feature>
<feature type="chain" id="PRO_5039897359" evidence="5">
    <location>
        <begin position="29"/>
        <end position="284"/>
    </location>
</feature>
<dbReference type="RefSeq" id="WP_260794350.1">
    <property type="nucleotide sequence ID" value="NZ_CP093313.1"/>
</dbReference>
<dbReference type="Pfam" id="PF00691">
    <property type="entry name" value="OmpA"/>
    <property type="match status" value="1"/>
</dbReference>
<keyword evidence="8" id="KW-1185">Reference proteome</keyword>
<dbReference type="SUPFAM" id="SSF103088">
    <property type="entry name" value="OmpA-like"/>
    <property type="match status" value="1"/>
</dbReference>
<evidence type="ECO:0000256" key="5">
    <source>
        <dbReference type="SAM" id="SignalP"/>
    </source>
</evidence>
<accession>A0A9J7BPN1</accession>
<evidence type="ECO:0000256" key="1">
    <source>
        <dbReference type="ARBA" id="ARBA00004442"/>
    </source>
</evidence>
<feature type="domain" description="OmpA-like" evidence="6">
    <location>
        <begin position="155"/>
        <end position="274"/>
    </location>
</feature>
<keyword evidence="3" id="KW-0998">Cell outer membrane</keyword>
<dbReference type="AlphaFoldDB" id="A0A9J7BPN1"/>
<comment type="subcellular location">
    <subcellularLocation>
        <location evidence="1">Cell outer membrane</location>
    </subcellularLocation>
</comment>
<name>A0A9J7BPN1_9BACT</name>
<dbReference type="InterPro" id="IPR036737">
    <property type="entry name" value="OmpA-like_sf"/>
</dbReference>
<dbReference type="InterPro" id="IPR006665">
    <property type="entry name" value="OmpA-like"/>
</dbReference>
<organism evidence="7 8">
    <name type="scientific">Occallatibacter riparius</name>
    <dbReference type="NCBI Taxonomy" id="1002689"/>
    <lineage>
        <taxon>Bacteria</taxon>
        <taxon>Pseudomonadati</taxon>
        <taxon>Acidobacteriota</taxon>
        <taxon>Terriglobia</taxon>
        <taxon>Terriglobales</taxon>
        <taxon>Acidobacteriaceae</taxon>
        <taxon>Occallatibacter</taxon>
    </lineage>
</organism>
<dbReference type="Proteomes" id="UP001059380">
    <property type="component" value="Chromosome"/>
</dbReference>
<dbReference type="PANTHER" id="PTHR30329">
    <property type="entry name" value="STATOR ELEMENT OF FLAGELLAR MOTOR COMPLEX"/>
    <property type="match status" value="1"/>
</dbReference>
<dbReference type="EMBL" id="CP093313">
    <property type="protein sequence ID" value="UWZ84844.1"/>
    <property type="molecule type" value="Genomic_DNA"/>
</dbReference>
<protein>
    <submittedName>
        <fullName evidence="7">OmpA family protein</fullName>
    </submittedName>
</protein>
<dbReference type="CDD" id="cd07185">
    <property type="entry name" value="OmpA_C-like"/>
    <property type="match status" value="1"/>
</dbReference>
<dbReference type="InterPro" id="IPR050330">
    <property type="entry name" value="Bact_OuterMem_StrucFunc"/>
</dbReference>
<evidence type="ECO:0000256" key="4">
    <source>
        <dbReference type="PROSITE-ProRule" id="PRU00473"/>
    </source>
</evidence>
<keyword evidence="2 4" id="KW-0472">Membrane</keyword>
<sequence>MFHARVLRSFTAAAAVIVLAGASIAASAQQTEANGIIKTRSGEQLTLQNKDNTETTVVLTDSTDVGQAQGMLKKRSKAMSFASLIPGLPIKVKGVLNDQNQLVAQTIRFSGDDLKQANAIQAGMHETNQQVAANQQELTKQNAAIQEAVARFGQLDDYYILDEVTILFANGKTNVEQQYVPQLQALAQKAQNVQGYMIEIKGYASAVGNAAKNQELSEKRADNVSTILIQQCKIPLTRMLAPGAMGVTEQVGDNQTKEGQEQNRRVVVRVLQNKAIAGTAAKTS</sequence>